<dbReference type="PANTHER" id="PTHR43372">
    <property type="entry name" value="FATTY-ACID AMIDE HYDROLASE"/>
    <property type="match status" value="1"/>
</dbReference>
<evidence type="ECO:0000313" key="3">
    <source>
        <dbReference type="Proteomes" id="UP000033203"/>
    </source>
</evidence>
<feature type="domain" description="Amidase" evidence="1">
    <location>
        <begin position="330"/>
        <end position="425"/>
    </location>
</feature>
<evidence type="ECO:0000313" key="2">
    <source>
        <dbReference type="EMBL" id="KIU29188.1"/>
    </source>
</evidence>
<dbReference type="GO" id="GO:0012505">
    <property type="term" value="C:endomembrane system"/>
    <property type="evidence" value="ECO:0007669"/>
    <property type="project" value="TreeGrafter"/>
</dbReference>
<proteinExistence type="predicted"/>
<dbReference type="Gene3D" id="3.90.1300.10">
    <property type="entry name" value="Amidase signature (AS) domain"/>
    <property type="match status" value="1"/>
</dbReference>
<dbReference type="Proteomes" id="UP000033203">
    <property type="component" value="Unassembled WGS sequence"/>
</dbReference>
<feature type="domain" description="Amidase" evidence="1">
    <location>
        <begin position="24"/>
        <end position="303"/>
    </location>
</feature>
<dbReference type="AlphaFoldDB" id="A0A0D1K6F0"/>
<dbReference type="InterPro" id="IPR052739">
    <property type="entry name" value="FAAH2"/>
</dbReference>
<protein>
    <submittedName>
        <fullName evidence="2">Amidase</fullName>
    </submittedName>
</protein>
<gene>
    <name evidence="2" type="ORF">SR41_05345</name>
</gene>
<evidence type="ECO:0000259" key="1">
    <source>
        <dbReference type="Pfam" id="PF01425"/>
    </source>
</evidence>
<dbReference type="PANTHER" id="PTHR43372:SF4">
    <property type="entry name" value="FATTY-ACID AMIDE HYDROLASE 2"/>
    <property type="match status" value="1"/>
</dbReference>
<reference evidence="2 3" key="1">
    <citation type="submission" date="2015-01" db="EMBL/GenBank/DDBJ databases">
        <title>Genome of Sphingomonas taxi strain 30a.</title>
        <authorList>
            <person name="Eevers N."/>
            <person name="Van Hamme J."/>
            <person name="Bottos E."/>
            <person name="Weyens N."/>
            <person name="Vangronsveld J."/>
        </authorList>
    </citation>
    <scope>NUCLEOTIDE SEQUENCE [LARGE SCALE GENOMIC DNA]</scope>
    <source>
        <strain evidence="2 3">30a</strain>
    </source>
</reference>
<dbReference type="EMBL" id="JXTP01000019">
    <property type="protein sequence ID" value="KIU29188.1"/>
    <property type="molecule type" value="Genomic_DNA"/>
</dbReference>
<organism evidence="2 3">
    <name type="scientific">Sphingomonas melonis</name>
    <dbReference type="NCBI Taxonomy" id="152682"/>
    <lineage>
        <taxon>Bacteria</taxon>
        <taxon>Pseudomonadati</taxon>
        <taxon>Pseudomonadota</taxon>
        <taxon>Alphaproteobacteria</taxon>
        <taxon>Sphingomonadales</taxon>
        <taxon>Sphingomonadaceae</taxon>
        <taxon>Sphingomonas</taxon>
    </lineage>
</organism>
<dbReference type="Pfam" id="PF01425">
    <property type="entry name" value="Amidase"/>
    <property type="match status" value="2"/>
</dbReference>
<sequence length="439" mass="46844">MTPPSALATAAAVRAGDTTALAETEAAIARIEAANPDLNAVVVKDYDRARDAARALDVRIAEGFDAPLLGVPMTIKESFNVAGLPTTFGVEQFRDFVAAEDAVAVRRLKAAGAIILGKTNVPPRLADIQSNNPIYGRTRNAFDPARVAGGSSGGSAVALASGMVPLEFGSDIGGSIRVPAAFNGVWGHKPTYGVLSTDGHFFPGTDFAKSVLSVIGPLARDADDLEAALEIVADHPLAPAKRHGEQWRILLLVDASKAKVQRAIRDAINDLAERFRAQGATVDTASDLLPDLERQNAAYEQMLNIAMSVRGPQPPGHEPPTLATWLHLHDEQARMQRQWRRLFETYDVVIAPTVGMTAFPHDDTPLPHRRLDIDGEDTPFLHQFAFPGLATLPMLPATSVPIGRDGDGLPIGVQVIADVYQDRTALAAARAAHALAWSQ</sequence>
<dbReference type="InterPro" id="IPR036928">
    <property type="entry name" value="AS_sf"/>
</dbReference>
<dbReference type="PATRIC" id="fig|1549858.7.peg.3084"/>
<accession>A0A0D1K6F0</accession>
<dbReference type="SUPFAM" id="SSF75304">
    <property type="entry name" value="Amidase signature (AS) enzymes"/>
    <property type="match status" value="1"/>
</dbReference>
<dbReference type="InterPro" id="IPR023631">
    <property type="entry name" value="Amidase_dom"/>
</dbReference>
<name>A0A0D1K6F0_9SPHN</name>
<comment type="caution">
    <text evidence="2">The sequence shown here is derived from an EMBL/GenBank/DDBJ whole genome shotgun (WGS) entry which is preliminary data.</text>
</comment>